<keyword evidence="2" id="KW-0479">Metal-binding</keyword>
<dbReference type="CDD" id="cd07938">
    <property type="entry name" value="DRE_TIM_HMGL"/>
    <property type="match status" value="1"/>
</dbReference>
<evidence type="ECO:0000256" key="2">
    <source>
        <dbReference type="ARBA" id="ARBA00022723"/>
    </source>
</evidence>
<dbReference type="GO" id="GO:0046951">
    <property type="term" value="P:ketone body biosynthetic process"/>
    <property type="evidence" value="ECO:0007669"/>
    <property type="project" value="TreeGrafter"/>
</dbReference>
<dbReference type="GO" id="GO:0006552">
    <property type="term" value="P:L-leucine catabolic process"/>
    <property type="evidence" value="ECO:0007669"/>
    <property type="project" value="TreeGrafter"/>
</dbReference>
<dbReference type="InterPro" id="IPR043594">
    <property type="entry name" value="HMGL"/>
</dbReference>
<accession>A0A1M5Y8W6</accession>
<evidence type="ECO:0000313" key="5">
    <source>
        <dbReference type="EMBL" id="SHI07953.1"/>
    </source>
</evidence>
<dbReference type="RefSeq" id="WP_073104388.1">
    <property type="nucleotide sequence ID" value="NZ_FQXE01000008.1"/>
</dbReference>
<dbReference type="NCBIfam" id="NF004283">
    <property type="entry name" value="PRK05692.1"/>
    <property type="match status" value="1"/>
</dbReference>
<dbReference type="PANTHER" id="PTHR42738:SF7">
    <property type="entry name" value="HYDROXYMETHYLGLUTARYL-COA LYASE"/>
    <property type="match status" value="1"/>
</dbReference>
<evidence type="ECO:0000259" key="4">
    <source>
        <dbReference type="PROSITE" id="PS50991"/>
    </source>
</evidence>
<dbReference type="OrthoDB" id="9784013at2"/>
<comment type="similarity">
    <text evidence="1">Belongs to the HMG-CoA lyase family.</text>
</comment>
<evidence type="ECO:0000256" key="3">
    <source>
        <dbReference type="ARBA" id="ARBA00023239"/>
    </source>
</evidence>
<keyword evidence="3 5" id="KW-0456">Lyase</keyword>
<dbReference type="Pfam" id="PF00682">
    <property type="entry name" value="HMGL-like"/>
    <property type="match status" value="1"/>
</dbReference>
<evidence type="ECO:0000256" key="1">
    <source>
        <dbReference type="ARBA" id="ARBA00009405"/>
    </source>
</evidence>
<sequence length="317" mass="33625">MSKPANVFIMEVGPRDGLQMQTAVLSVQDKIGLIERLAAAGLPAIEVGSFVNPKSVPQMANSGEVFHGLPSGGAVQYHGLWLNARGLAQALENGRVMVTGKLMLTATETFSMRNTNKSIAQTLEGFPAWIDQYRAAGIETDDLHILAAFGCNFDGAVSAGRVVDLIARGEVVMRQHGARLKRICLADTMGWGNPRQTRALIGAVRERWPDLIIKLHLHDTRGMAIANAAAAIEMGVMEFDASIGGLGGCPFAGNRGAAGNICTEDLAFLCAEMGLETGIDLDLLVEAACYAEALLGSTLPGKVMKSGSLARYRSRTA</sequence>
<dbReference type="Gene3D" id="3.20.20.70">
    <property type="entry name" value="Aldolase class I"/>
    <property type="match status" value="1"/>
</dbReference>
<dbReference type="PROSITE" id="PS50991">
    <property type="entry name" value="PYR_CT"/>
    <property type="match status" value="1"/>
</dbReference>
<reference evidence="5 6" key="1">
    <citation type="submission" date="2016-11" db="EMBL/GenBank/DDBJ databases">
        <authorList>
            <person name="Jaros S."/>
            <person name="Januszkiewicz K."/>
            <person name="Wedrychowicz H."/>
        </authorList>
    </citation>
    <scope>NUCLEOTIDE SEQUENCE [LARGE SCALE GENOMIC DNA]</scope>
    <source>
        <strain evidence="5 6">CGMCC 1.10190</strain>
    </source>
</reference>
<organism evidence="5 6">
    <name type="scientific">Pollutimonas bauzanensis</name>
    <dbReference type="NCBI Taxonomy" id="658167"/>
    <lineage>
        <taxon>Bacteria</taxon>
        <taxon>Pseudomonadati</taxon>
        <taxon>Pseudomonadota</taxon>
        <taxon>Betaproteobacteria</taxon>
        <taxon>Burkholderiales</taxon>
        <taxon>Alcaligenaceae</taxon>
        <taxon>Pollutimonas</taxon>
    </lineage>
</organism>
<dbReference type="PANTHER" id="PTHR42738">
    <property type="entry name" value="HYDROXYMETHYLGLUTARYL-COA LYASE"/>
    <property type="match status" value="1"/>
</dbReference>
<dbReference type="GO" id="GO:0046872">
    <property type="term" value="F:metal ion binding"/>
    <property type="evidence" value="ECO:0007669"/>
    <property type="project" value="UniProtKB-KW"/>
</dbReference>
<name>A0A1M5Y8W6_9BURK</name>
<gene>
    <name evidence="5" type="ORF">SAMN04488135_108125</name>
</gene>
<dbReference type="SUPFAM" id="SSF51569">
    <property type="entry name" value="Aldolase"/>
    <property type="match status" value="1"/>
</dbReference>
<dbReference type="GO" id="GO:0004419">
    <property type="term" value="F:hydroxymethylglutaryl-CoA lyase activity"/>
    <property type="evidence" value="ECO:0007669"/>
    <property type="project" value="TreeGrafter"/>
</dbReference>
<evidence type="ECO:0000313" key="6">
    <source>
        <dbReference type="Proteomes" id="UP000184226"/>
    </source>
</evidence>
<keyword evidence="6" id="KW-1185">Reference proteome</keyword>
<proteinExistence type="inferred from homology"/>
<dbReference type="InterPro" id="IPR013785">
    <property type="entry name" value="Aldolase_TIM"/>
</dbReference>
<protein>
    <submittedName>
        <fullName evidence="5">Hydroxymethylglutaryl-CoA lyase</fullName>
    </submittedName>
</protein>
<dbReference type="Proteomes" id="UP000184226">
    <property type="component" value="Unassembled WGS sequence"/>
</dbReference>
<dbReference type="STRING" id="658167.SAMN04488135_108125"/>
<dbReference type="AlphaFoldDB" id="A0A1M5Y8W6"/>
<feature type="domain" description="Pyruvate carboxyltransferase" evidence="4">
    <location>
        <begin position="7"/>
        <end position="285"/>
    </location>
</feature>
<dbReference type="EMBL" id="FQXE01000008">
    <property type="protein sequence ID" value="SHI07953.1"/>
    <property type="molecule type" value="Genomic_DNA"/>
</dbReference>
<dbReference type="InterPro" id="IPR000891">
    <property type="entry name" value="PYR_CT"/>
</dbReference>